<comment type="caution">
    <text evidence="1">The sequence shown here is derived from an EMBL/GenBank/DDBJ whole genome shotgun (WGS) entry which is preliminary data.</text>
</comment>
<name>A0A9W8JZR8_9AGAR</name>
<dbReference type="AlphaFoldDB" id="A0A9W8JZR8"/>
<dbReference type="Proteomes" id="UP001148786">
    <property type="component" value="Unassembled WGS sequence"/>
</dbReference>
<reference evidence="1" key="1">
    <citation type="submission" date="2022-07" db="EMBL/GenBank/DDBJ databases">
        <title>Genome Sequence of Agrocybe chaxingu.</title>
        <authorList>
            <person name="Buettner E."/>
        </authorList>
    </citation>
    <scope>NUCLEOTIDE SEQUENCE</scope>
    <source>
        <strain evidence="1">MP-N11</strain>
    </source>
</reference>
<evidence type="ECO:0000313" key="2">
    <source>
        <dbReference type="Proteomes" id="UP001148786"/>
    </source>
</evidence>
<proteinExistence type="predicted"/>
<sequence length="113" mass="12172">MGSLYPTATATQPAVLSSTSANHLTLIHIHIHIGRGSKFIPSLCALEIVASPRPPSRASMVQTMLGEDSAHRSHHAASALIAHDQPTPVLTFINAERRAPKFCLLSTRTMRTP</sequence>
<dbReference type="EMBL" id="JANKHO010000583">
    <property type="protein sequence ID" value="KAJ3508209.1"/>
    <property type="molecule type" value="Genomic_DNA"/>
</dbReference>
<accession>A0A9W8JZR8</accession>
<protein>
    <submittedName>
        <fullName evidence="1">Uncharacterized protein</fullName>
    </submittedName>
</protein>
<gene>
    <name evidence="1" type="ORF">NLJ89_g5880</name>
</gene>
<evidence type="ECO:0000313" key="1">
    <source>
        <dbReference type="EMBL" id="KAJ3508209.1"/>
    </source>
</evidence>
<keyword evidence="2" id="KW-1185">Reference proteome</keyword>
<organism evidence="1 2">
    <name type="scientific">Agrocybe chaxingu</name>
    <dbReference type="NCBI Taxonomy" id="84603"/>
    <lineage>
        <taxon>Eukaryota</taxon>
        <taxon>Fungi</taxon>
        <taxon>Dikarya</taxon>
        <taxon>Basidiomycota</taxon>
        <taxon>Agaricomycotina</taxon>
        <taxon>Agaricomycetes</taxon>
        <taxon>Agaricomycetidae</taxon>
        <taxon>Agaricales</taxon>
        <taxon>Agaricineae</taxon>
        <taxon>Strophariaceae</taxon>
        <taxon>Agrocybe</taxon>
    </lineage>
</organism>